<keyword evidence="11 18" id="KW-0413">Isomerase</keyword>
<dbReference type="KEGG" id="hni:W911_09785"/>
<dbReference type="SUPFAM" id="SSF53613">
    <property type="entry name" value="Ribokinase-like"/>
    <property type="match status" value="1"/>
</dbReference>
<dbReference type="Pfam" id="PF01256">
    <property type="entry name" value="Carb_kinase"/>
    <property type="match status" value="1"/>
</dbReference>
<comment type="catalytic activity">
    <reaction evidence="1 18 19">
        <text>(6R)-NADHX = (6S)-NADHX</text>
        <dbReference type="Rhea" id="RHEA:32215"/>
        <dbReference type="ChEBI" id="CHEBI:64074"/>
        <dbReference type="ChEBI" id="CHEBI:64075"/>
        <dbReference type="EC" id="5.1.99.6"/>
    </reaction>
</comment>
<evidence type="ECO:0000256" key="12">
    <source>
        <dbReference type="ARBA" id="ARBA00023239"/>
    </source>
</evidence>
<comment type="function">
    <text evidence="18">Catalyzes the epimerization of the S- and R-forms of NAD(P)HX, a damaged form of NAD(P)H that is a result of enzymatic or heat-dependent hydration. This is a prerequisite for the S-specific NAD(P)H-hydrate dehydratase to allow the repair of both epimers of NAD(P)HX.</text>
</comment>
<comment type="cofactor">
    <cofactor evidence="17">
        <name>Mg(2+)</name>
        <dbReference type="ChEBI" id="CHEBI:18420"/>
    </cofactor>
</comment>
<comment type="catalytic activity">
    <reaction evidence="16 17 19">
        <text>(6S)-NADPHX + ADP = AMP + phosphate + NADPH + H(+)</text>
        <dbReference type="Rhea" id="RHEA:32235"/>
        <dbReference type="ChEBI" id="CHEBI:15378"/>
        <dbReference type="ChEBI" id="CHEBI:43474"/>
        <dbReference type="ChEBI" id="CHEBI:57783"/>
        <dbReference type="ChEBI" id="CHEBI:64076"/>
        <dbReference type="ChEBI" id="CHEBI:456215"/>
        <dbReference type="ChEBI" id="CHEBI:456216"/>
        <dbReference type="EC" id="4.2.1.136"/>
    </reaction>
</comment>
<feature type="binding site" evidence="18">
    <location>
        <position position="161"/>
    </location>
    <ligand>
        <name>(6S)-NADPHX</name>
        <dbReference type="ChEBI" id="CHEBI:64076"/>
    </ligand>
</feature>
<evidence type="ECO:0000256" key="13">
    <source>
        <dbReference type="ARBA" id="ARBA00023268"/>
    </source>
</evidence>
<evidence type="ECO:0000256" key="7">
    <source>
        <dbReference type="ARBA" id="ARBA00022840"/>
    </source>
</evidence>
<dbReference type="PANTHER" id="PTHR12592:SF0">
    <property type="entry name" value="ATP-DEPENDENT (S)-NAD(P)H-HYDRATE DEHYDRATASE"/>
    <property type="match status" value="1"/>
</dbReference>
<evidence type="ECO:0000259" key="21">
    <source>
        <dbReference type="PROSITE" id="PS51385"/>
    </source>
</evidence>
<evidence type="ECO:0000313" key="23">
    <source>
        <dbReference type="Proteomes" id="UP000018542"/>
    </source>
</evidence>
<feature type="binding site" evidence="18">
    <location>
        <begin position="67"/>
        <end position="71"/>
    </location>
    <ligand>
        <name>(6S)-NADPHX</name>
        <dbReference type="ChEBI" id="CHEBI:64076"/>
    </ligand>
</feature>
<dbReference type="GO" id="GO:0005524">
    <property type="term" value="F:ATP binding"/>
    <property type="evidence" value="ECO:0007669"/>
    <property type="project" value="UniProtKB-UniRule"/>
</dbReference>
<protein>
    <recommendedName>
        <fullName evidence="19">Bifunctional NAD(P)H-hydrate repair enzyme</fullName>
    </recommendedName>
    <alternativeName>
        <fullName evidence="19">Nicotinamide nucleotide repair protein</fullName>
    </alternativeName>
    <domain>
        <recommendedName>
            <fullName evidence="19">ADP-dependent (S)-NAD(P)H-hydrate dehydratase</fullName>
            <ecNumber evidence="19">4.2.1.136</ecNumber>
        </recommendedName>
        <alternativeName>
            <fullName evidence="19">ADP-dependent NAD(P)HX dehydratase</fullName>
        </alternativeName>
    </domain>
    <domain>
        <recommendedName>
            <fullName evidence="19">NAD(P)H-hydrate epimerase</fullName>
            <ecNumber evidence="19">5.1.99.6</ecNumber>
        </recommendedName>
    </domain>
</protein>
<evidence type="ECO:0000256" key="19">
    <source>
        <dbReference type="PIRNR" id="PIRNR017184"/>
    </source>
</evidence>
<keyword evidence="7 17" id="KW-0067">ATP-binding</keyword>
<feature type="binding site" evidence="18">
    <location>
        <position position="128"/>
    </location>
    <ligand>
        <name>K(+)</name>
        <dbReference type="ChEBI" id="CHEBI:29103"/>
    </ligand>
</feature>
<comment type="similarity">
    <text evidence="17">Belongs to the NnrD/CARKD family.</text>
</comment>
<comment type="caution">
    <text evidence="18">Lacks conserved residue(s) required for the propagation of feature annotation.</text>
</comment>
<feature type="binding site" evidence="18">
    <location>
        <position position="68"/>
    </location>
    <ligand>
        <name>K(+)</name>
        <dbReference type="ChEBI" id="CHEBI:29103"/>
    </ligand>
</feature>
<dbReference type="GO" id="GO:0110051">
    <property type="term" value="P:metabolite repair"/>
    <property type="evidence" value="ECO:0007669"/>
    <property type="project" value="TreeGrafter"/>
</dbReference>
<keyword evidence="6 17" id="KW-0547">Nucleotide-binding</keyword>
<evidence type="ECO:0000256" key="14">
    <source>
        <dbReference type="ARBA" id="ARBA00025153"/>
    </source>
</evidence>
<comment type="subunit">
    <text evidence="17">Homotetramer.</text>
</comment>
<accession>V5SDQ2</accession>
<keyword evidence="12 17" id="KW-0456">Lyase</keyword>
<dbReference type="PIRSF" id="PIRSF017184">
    <property type="entry name" value="Nnr"/>
    <property type="match status" value="1"/>
</dbReference>
<evidence type="ECO:0000256" key="2">
    <source>
        <dbReference type="ARBA" id="ARBA00000909"/>
    </source>
</evidence>
<evidence type="ECO:0000256" key="5">
    <source>
        <dbReference type="ARBA" id="ARBA00022723"/>
    </source>
</evidence>
<comment type="similarity">
    <text evidence="3 19">In the N-terminal section; belongs to the NnrE/AIBP family.</text>
</comment>
<dbReference type="GO" id="GO:0046496">
    <property type="term" value="P:nicotinamide nucleotide metabolic process"/>
    <property type="evidence" value="ECO:0007669"/>
    <property type="project" value="UniProtKB-UniRule"/>
</dbReference>
<evidence type="ECO:0000256" key="4">
    <source>
        <dbReference type="ARBA" id="ARBA00009524"/>
    </source>
</evidence>
<feature type="domain" description="YjeF C-terminal" evidence="20">
    <location>
        <begin position="228"/>
        <end position="497"/>
    </location>
</feature>
<name>V5SDQ2_9HYPH</name>
<dbReference type="STRING" id="1029756.W911_09785"/>
<dbReference type="PROSITE" id="PS51385">
    <property type="entry name" value="YJEF_N"/>
    <property type="match status" value="1"/>
</dbReference>
<dbReference type="HOGENOM" id="CLU_024853_4_1_5"/>
<keyword evidence="10 17" id="KW-0520">NAD</keyword>
<gene>
    <name evidence="18" type="primary">nnrE</name>
    <name evidence="17" type="synonym">nnrD</name>
    <name evidence="22" type="ORF">W911_09785</name>
</gene>
<dbReference type="InterPro" id="IPR030677">
    <property type="entry name" value="Nnr"/>
</dbReference>
<evidence type="ECO:0000313" key="22">
    <source>
        <dbReference type="EMBL" id="AHB48617.1"/>
    </source>
</evidence>
<keyword evidence="13" id="KW-0511">Multifunctional enzyme</keyword>
<dbReference type="EMBL" id="CP006912">
    <property type="protein sequence ID" value="AHB48617.1"/>
    <property type="molecule type" value="Genomic_DNA"/>
</dbReference>
<dbReference type="InterPro" id="IPR000631">
    <property type="entry name" value="CARKD"/>
</dbReference>
<evidence type="ECO:0000256" key="6">
    <source>
        <dbReference type="ARBA" id="ARBA00022741"/>
    </source>
</evidence>
<evidence type="ECO:0000256" key="16">
    <source>
        <dbReference type="ARBA" id="ARBA00049209"/>
    </source>
</evidence>
<keyword evidence="8 17" id="KW-0521">NADP</keyword>
<dbReference type="Proteomes" id="UP000018542">
    <property type="component" value="Chromosome"/>
</dbReference>
<feature type="binding site" evidence="17">
    <location>
        <position position="442"/>
    </location>
    <ligand>
        <name>AMP</name>
        <dbReference type="ChEBI" id="CHEBI:456215"/>
    </ligand>
</feature>
<evidence type="ECO:0000256" key="9">
    <source>
        <dbReference type="ARBA" id="ARBA00022958"/>
    </source>
</evidence>
<keyword evidence="9 18" id="KW-0630">Potassium</keyword>
<feature type="binding site" evidence="17">
    <location>
        <position position="326"/>
    </location>
    <ligand>
        <name>(6S)-NADPHX</name>
        <dbReference type="ChEBI" id="CHEBI:64076"/>
    </ligand>
</feature>
<comment type="catalytic activity">
    <reaction evidence="15 17 19">
        <text>(6S)-NADHX + ADP = AMP + phosphate + NADH + H(+)</text>
        <dbReference type="Rhea" id="RHEA:32223"/>
        <dbReference type="ChEBI" id="CHEBI:15378"/>
        <dbReference type="ChEBI" id="CHEBI:43474"/>
        <dbReference type="ChEBI" id="CHEBI:57945"/>
        <dbReference type="ChEBI" id="CHEBI:64074"/>
        <dbReference type="ChEBI" id="CHEBI:456215"/>
        <dbReference type="ChEBI" id="CHEBI:456216"/>
        <dbReference type="EC" id="4.2.1.136"/>
    </reaction>
</comment>
<dbReference type="Pfam" id="PF03853">
    <property type="entry name" value="YjeF_N"/>
    <property type="match status" value="1"/>
</dbReference>
<dbReference type="CDD" id="cd01171">
    <property type="entry name" value="YXKO-related"/>
    <property type="match status" value="1"/>
</dbReference>
<evidence type="ECO:0000256" key="10">
    <source>
        <dbReference type="ARBA" id="ARBA00023027"/>
    </source>
</evidence>
<comment type="catalytic activity">
    <reaction evidence="2 18 19">
        <text>(6R)-NADPHX = (6S)-NADPHX</text>
        <dbReference type="Rhea" id="RHEA:32227"/>
        <dbReference type="ChEBI" id="CHEBI:64076"/>
        <dbReference type="ChEBI" id="CHEBI:64077"/>
        <dbReference type="EC" id="5.1.99.6"/>
    </reaction>
</comment>
<evidence type="ECO:0000256" key="18">
    <source>
        <dbReference type="HAMAP-Rule" id="MF_01966"/>
    </source>
</evidence>
<feature type="binding site" evidence="17">
    <location>
        <position position="380"/>
    </location>
    <ligand>
        <name>(6S)-NADPHX</name>
        <dbReference type="ChEBI" id="CHEBI:64076"/>
    </ligand>
</feature>
<feature type="binding site" evidence="17">
    <location>
        <position position="263"/>
    </location>
    <ligand>
        <name>(6S)-NADPHX</name>
        <dbReference type="ChEBI" id="CHEBI:64076"/>
    </ligand>
</feature>
<feature type="binding site" evidence="17">
    <location>
        <position position="443"/>
    </location>
    <ligand>
        <name>(6S)-NADPHX</name>
        <dbReference type="ChEBI" id="CHEBI:64076"/>
    </ligand>
</feature>
<comment type="function">
    <text evidence="14 19">Bifunctional enzyme that catalyzes the epimerization of the S- and R-forms of NAD(P)HX and the dehydration of the S-form of NAD(P)HX at the expense of ADP, which is converted to AMP. This allows the repair of both epimers of NAD(P)HX, a damaged form of NAD(P)H that is a result of enzymatic or heat-dependent hydration.</text>
</comment>
<dbReference type="HAMAP" id="MF_01965">
    <property type="entry name" value="NADHX_dehydratase"/>
    <property type="match status" value="1"/>
</dbReference>
<comment type="function">
    <text evidence="17">Catalyzes the dehydration of the S-form of NAD(P)HX at the expense of ADP, which is converted to AMP. Together with NAD(P)HX epimerase, which catalyzes the epimerization of the S- and R-forms, the enzyme allows the repair of both epimers of NAD(P)HX, a damaged form of NAD(P)H that is a result of enzymatic or heat-dependent hydration.</text>
</comment>
<keyword evidence="5 18" id="KW-0479">Metal-binding</keyword>
<evidence type="ECO:0000256" key="17">
    <source>
        <dbReference type="HAMAP-Rule" id="MF_01965"/>
    </source>
</evidence>
<dbReference type="PATRIC" id="fig|1029756.8.peg.2037"/>
<dbReference type="PANTHER" id="PTHR12592">
    <property type="entry name" value="ATP-DEPENDENT (S)-NAD(P)H-HYDRATE DEHYDRATASE FAMILY MEMBER"/>
    <property type="match status" value="1"/>
</dbReference>
<dbReference type="SUPFAM" id="SSF64153">
    <property type="entry name" value="YjeF N-terminal domain-like"/>
    <property type="match status" value="1"/>
</dbReference>
<dbReference type="HAMAP" id="MF_01966">
    <property type="entry name" value="NADHX_epimerase"/>
    <property type="match status" value="1"/>
</dbReference>
<evidence type="ECO:0000256" key="15">
    <source>
        <dbReference type="ARBA" id="ARBA00048238"/>
    </source>
</evidence>
<sequence length="501" mass="51830">MTKETVWIEGGVDLLTPQDMARADALAVERGVSSLTLMEAAGRAVADAARRLVPPGSRVAVLCGPGNNGGDGFVAARYLKRASYDVRLFLHGEVSQLKGDAAEMARRFDGPVRPLDPFQLESLHLVIDALFGAGLTRPLDGRAAEAVAAVVEAGTPVLAVDVPSGLDGETGAVAGPVFRAVETVTFFRAKPGHMLYPGRGYCGTVRVADIGIPRAVLGEIGSATFLNAPPLWREAYRWPSANGHKYTRGHALVVSGPAEATGAARLGARGALRAGAGLVTVASPLDAVGVNAMHLTAIMLRPFEAPEGLASLLEDTRKNAVLLGPGAGLGEATRRLVEAALRSPAAVVLDADALTSFAGDLSRLKDAMALRRAPVVLTPHDGEFERLFGHVPGSRLVRARHAADESGAIVLLKGADTVIAEPGGRAAITANAPPWLATAGAGDVLGGFVTGLLAQGMSAFEATAAAAWLHGEAARDFGPGLIAEDLPDRLPRVLSRLYGEA</sequence>
<evidence type="ECO:0000256" key="8">
    <source>
        <dbReference type="ARBA" id="ARBA00022857"/>
    </source>
</evidence>
<evidence type="ECO:0000256" key="3">
    <source>
        <dbReference type="ARBA" id="ARBA00006001"/>
    </source>
</evidence>
<dbReference type="EC" id="4.2.1.136" evidence="19"/>
<dbReference type="NCBIfam" id="TIGR00197">
    <property type="entry name" value="yjeF_nterm"/>
    <property type="match status" value="1"/>
</dbReference>
<reference evidence="22 23" key="1">
    <citation type="journal article" date="2014" name="Genome Announc.">
        <title>Complete Genome Sequence of Hyphomicrobium nitrativorans Strain NL23, a Denitrifying Bacterium Isolated from Biofilm of a Methanol-Fed Denitrification System Treating Seawater at the Montreal Biodome.</title>
        <authorList>
            <person name="Martineau C."/>
            <person name="Villeneuve C."/>
            <person name="Mauffrey F."/>
            <person name="Villemur R."/>
        </authorList>
    </citation>
    <scope>NUCLEOTIDE SEQUENCE [LARGE SCALE GENOMIC DNA]</scope>
    <source>
        <strain evidence="22">NL23</strain>
    </source>
</reference>
<dbReference type="Gene3D" id="3.40.1190.20">
    <property type="match status" value="1"/>
</dbReference>
<comment type="similarity">
    <text evidence="18">Belongs to the NnrE/AIBP family.</text>
</comment>
<dbReference type="GO" id="GO:0046872">
    <property type="term" value="F:metal ion binding"/>
    <property type="evidence" value="ECO:0007669"/>
    <property type="project" value="UniProtKB-UniRule"/>
</dbReference>
<dbReference type="NCBIfam" id="TIGR00196">
    <property type="entry name" value="yjeF_cterm"/>
    <property type="match status" value="1"/>
</dbReference>
<dbReference type="InterPro" id="IPR004443">
    <property type="entry name" value="YjeF_N_dom"/>
</dbReference>
<dbReference type="PROSITE" id="PS51383">
    <property type="entry name" value="YJEF_C_3"/>
    <property type="match status" value="1"/>
</dbReference>
<proteinExistence type="inferred from homology"/>
<evidence type="ECO:0000259" key="20">
    <source>
        <dbReference type="PROSITE" id="PS51383"/>
    </source>
</evidence>
<evidence type="ECO:0000256" key="11">
    <source>
        <dbReference type="ARBA" id="ARBA00023235"/>
    </source>
</evidence>
<keyword evidence="23" id="KW-1185">Reference proteome</keyword>
<feature type="domain" description="YjeF N-terminal" evidence="21">
    <location>
        <begin position="20"/>
        <end position="218"/>
    </location>
</feature>
<dbReference type="InterPro" id="IPR036652">
    <property type="entry name" value="YjeF_N_dom_sf"/>
</dbReference>
<dbReference type="GO" id="GO:0052856">
    <property type="term" value="F:NAD(P)HX epimerase activity"/>
    <property type="evidence" value="ECO:0007669"/>
    <property type="project" value="UniProtKB-UniRule"/>
</dbReference>
<dbReference type="Gene3D" id="3.40.50.10260">
    <property type="entry name" value="YjeF N-terminal domain"/>
    <property type="match status" value="1"/>
</dbReference>
<feature type="binding site" evidence="18">
    <location>
        <position position="164"/>
    </location>
    <ligand>
        <name>K(+)</name>
        <dbReference type="ChEBI" id="CHEBI:29103"/>
    </ligand>
</feature>
<feature type="binding site" evidence="17">
    <location>
        <begin position="413"/>
        <end position="417"/>
    </location>
    <ligand>
        <name>AMP</name>
        <dbReference type="ChEBI" id="CHEBI:456215"/>
    </ligand>
</feature>
<dbReference type="AlphaFoldDB" id="V5SDQ2"/>
<dbReference type="InterPro" id="IPR029056">
    <property type="entry name" value="Ribokinase-like"/>
</dbReference>
<dbReference type="EC" id="5.1.99.6" evidence="19"/>
<comment type="cofactor">
    <cofactor evidence="18 19">
        <name>K(+)</name>
        <dbReference type="ChEBI" id="CHEBI:29103"/>
    </cofactor>
    <text evidence="18 19">Binds 1 potassium ion per subunit.</text>
</comment>
<evidence type="ECO:0000256" key="1">
    <source>
        <dbReference type="ARBA" id="ARBA00000013"/>
    </source>
</evidence>
<dbReference type="GO" id="GO:0052855">
    <property type="term" value="F:ADP-dependent NAD(P)H-hydrate dehydratase activity"/>
    <property type="evidence" value="ECO:0007669"/>
    <property type="project" value="UniProtKB-UniRule"/>
</dbReference>
<comment type="similarity">
    <text evidence="4 19">In the C-terminal section; belongs to the NnrD/CARKD family.</text>
</comment>
<organism evidence="22 23">
    <name type="scientific">Hyphomicrobium nitrativorans NL23</name>
    <dbReference type="NCBI Taxonomy" id="1029756"/>
    <lineage>
        <taxon>Bacteria</taxon>
        <taxon>Pseudomonadati</taxon>
        <taxon>Pseudomonadota</taxon>
        <taxon>Alphaproteobacteria</taxon>
        <taxon>Hyphomicrobiales</taxon>
        <taxon>Hyphomicrobiaceae</taxon>
        <taxon>Hyphomicrobium</taxon>
    </lineage>
</organism>
<feature type="binding site" evidence="18">
    <location>
        <begin position="132"/>
        <end position="138"/>
    </location>
    <ligand>
        <name>(6S)-NADPHX</name>
        <dbReference type="ChEBI" id="CHEBI:64076"/>
    </ligand>
</feature>